<gene>
    <name evidence="2" type="ORF">F511_36076</name>
</gene>
<feature type="compositionally biased region" description="Polar residues" evidence="1">
    <location>
        <begin position="34"/>
        <end position="54"/>
    </location>
</feature>
<protein>
    <submittedName>
        <fullName evidence="2">Uncharacterized protein</fullName>
    </submittedName>
</protein>
<feature type="region of interest" description="Disordered" evidence="1">
    <location>
        <begin position="1"/>
        <end position="112"/>
    </location>
</feature>
<sequence>MLYANWDTLSTSWGPPAGSKPRPAEKPVKHENTYRQQHTSPRATSVSNPSTESSNKQHKENIDKYANAMQGNRINMARKKAVGVQKEGSTRRFDGYRPSANTQSPSLAPGSTMNETMKYKSIEAVNLLVSNTENSITQGNQKINSKVFSVKSGLTVLRV</sequence>
<dbReference type="AlphaFoldDB" id="A0A2Z7CB53"/>
<accession>A0A2Z7CB53</accession>
<dbReference type="EMBL" id="KQ998160">
    <property type="protein sequence ID" value="KZV43231.1"/>
    <property type="molecule type" value="Genomic_DNA"/>
</dbReference>
<evidence type="ECO:0000313" key="2">
    <source>
        <dbReference type="EMBL" id="KZV43231.1"/>
    </source>
</evidence>
<dbReference type="Proteomes" id="UP000250235">
    <property type="component" value="Unassembled WGS sequence"/>
</dbReference>
<evidence type="ECO:0000313" key="3">
    <source>
        <dbReference type="Proteomes" id="UP000250235"/>
    </source>
</evidence>
<organism evidence="2 3">
    <name type="scientific">Dorcoceras hygrometricum</name>
    <dbReference type="NCBI Taxonomy" id="472368"/>
    <lineage>
        <taxon>Eukaryota</taxon>
        <taxon>Viridiplantae</taxon>
        <taxon>Streptophyta</taxon>
        <taxon>Embryophyta</taxon>
        <taxon>Tracheophyta</taxon>
        <taxon>Spermatophyta</taxon>
        <taxon>Magnoliopsida</taxon>
        <taxon>eudicotyledons</taxon>
        <taxon>Gunneridae</taxon>
        <taxon>Pentapetalae</taxon>
        <taxon>asterids</taxon>
        <taxon>lamiids</taxon>
        <taxon>Lamiales</taxon>
        <taxon>Gesneriaceae</taxon>
        <taxon>Didymocarpoideae</taxon>
        <taxon>Trichosporeae</taxon>
        <taxon>Loxocarpinae</taxon>
        <taxon>Dorcoceras</taxon>
    </lineage>
</organism>
<name>A0A2Z7CB53_9LAMI</name>
<feature type="compositionally biased region" description="Polar residues" evidence="1">
    <location>
        <begin position="99"/>
        <end position="112"/>
    </location>
</feature>
<feature type="compositionally biased region" description="Basic and acidic residues" evidence="1">
    <location>
        <begin position="22"/>
        <end position="33"/>
    </location>
</feature>
<evidence type="ECO:0000256" key="1">
    <source>
        <dbReference type="SAM" id="MobiDB-lite"/>
    </source>
</evidence>
<keyword evidence="3" id="KW-1185">Reference proteome</keyword>
<reference evidence="2 3" key="1">
    <citation type="journal article" date="2015" name="Proc. Natl. Acad. Sci. U.S.A.">
        <title>The resurrection genome of Boea hygrometrica: A blueprint for survival of dehydration.</title>
        <authorList>
            <person name="Xiao L."/>
            <person name="Yang G."/>
            <person name="Zhang L."/>
            <person name="Yang X."/>
            <person name="Zhao S."/>
            <person name="Ji Z."/>
            <person name="Zhou Q."/>
            <person name="Hu M."/>
            <person name="Wang Y."/>
            <person name="Chen M."/>
            <person name="Xu Y."/>
            <person name="Jin H."/>
            <person name="Xiao X."/>
            <person name="Hu G."/>
            <person name="Bao F."/>
            <person name="Hu Y."/>
            <person name="Wan P."/>
            <person name="Li L."/>
            <person name="Deng X."/>
            <person name="Kuang T."/>
            <person name="Xiang C."/>
            <person name="Zhu J.K."/>
            <person name="Oliver M.J."/>
            <person name="He Y."/>
        </authorList>
    </citation>
    <scope>NUCLEOTIDE SEQUENCE [LARGE SCALE GENOMIC DNA]</scope>
    <source>
        <strain evidence="3">cv. XS01</strain>
    </source>
</reference>
<proteinExistence type="predicted"/>